<dbReference type="EMBL" id="BARS01037791">
    <property type="protein sequence ID" value="GAG15563.1"/>
    <property type="molecule type" value="Genomic_DNA"/>
</dbReference>
<dbReference type="InterPro" id="IPR032260">
    <property type="entry name" value="DUF5060"/>
</dbReference>
<feature type="non-terminal residue" evidence="2">
    <location>
        <position position="256"/>
    </location>
</feature>
<dbReference type="AlphaFoldDB" id="X0VSZ3"/>
<evidence type="ECO:0000313" key="2">
    <source>
        <dbReference type="EMBL" id="GAG15563.1"/>
    </source>
</evidence>
<sequence length="256" mass="29338">SFTFLENDRPQGRIFMDNIRLTPAPRAMQASRQPSIRIVRASRRHVPLYGRIEWTVVPDGTYQDFFDRGDIDLRATLTSPSGATREIHGFLYDFGGESRPPEWRLRFTPDRIGRWLLTVSVETGRDNFASPSFEFIVSGSPDARGFIRVSRRDAGCFEYANGDFFYPIGMNVAWAANMDHYFQRLSEAGGNLVRVWMCPWHLQLESRAAVGAYDLLVARELDTLFDLAESYGLHIQLVLQYHGILTDSWDDNPYNS</sequence>
<feature type="domain" description="DUF5060" evidence="1">
    <location>
        <begin position="49"/>
        <end position="120"/>
    </location>
</feature>
<dbReference type="Pfam" id="PF16586">
    <property type="entry name" value="DUF5060"/>
    <property type="match status" value="1"/>
</dbReference>
<protein>
    <recommendedName>
        <fullName evidence="1">DUF5060 domain-containing protein</fullName>
    </recommendedName>
</protein>
<dbReference type="InterPro" id="IPR017853">
    <property type="entry name" value="GH"/>
</dbReference>
<name>X0VSZ3_9ZZZZ</name>
<dbReference type="SUPFAM" id="SSF51445">
    <property type="entry name" value="(Trans)glycosidases"/>
    <property type="match status" value="1"/>
</dbReference>
<dbReference type="Gene3D" id="2.60.40.10">
    <property type="entry name" value="Immunoglobulins"/>
    <property type="match status" value="1"/>
</dbReference>
<feature type="non-terminal residue" evidence="2">
    <location>
        <position position="1"/>
    </location>
</feature>
<gene>
    <name evidence="2" type="ORF">S01H1_57899</name>
</gene>
<proteinExistence type="predicted"/>
<organism evidence="2">
    <name type="scientific">marine sediment metagenome</name>
    <dbReference type="NCBI Taxonomy" id="412755"/>
    <lineage>
        <taxon>unclassified sequences</taxon>
        <taxon>metagenomes</taxon>
        <taxon>ecological metagenomes</taxon>
    </lineage>
</organism>
<dbReference type="Gene3D" id="3.20.20.80">
    <property type="entry name" value="Glycosidases"/>
    <property type="match status" value="1"/>
</dbReference>
<comment type="caution">
    <text evidence="2">The sequence shown here is derived from an EMBL/GenBank/DDBJ whole genome shotgun (WGS) entry which is preliminary data.</text>
</comment>
<evidence type="ECO:0000259" key="1">
    <source>
        <dbReference type="Pfam" id="PF16586"/>
    </source>
</evidence>
<accession>X0VSZ3</accession>
<reference evidence="2" key="1">
    <citation type="journal article" date="2014" name="Front. Microbiol.">
        <title>High frequency of phylogenetically diverse reductive dehalogenase-homologous genes in deep subseafloor sedimentary metagenomes.</title>
        <authorList>
            <person name="Kawai M."/>
            <person name="Futagami T."/>
            <person name="Toyoda A."/>
            <person name="Takaki Y."/>
            <person name="Nishi S."/>
            <person name="Hori S."/>
            <person name="Arai W."/>
            <person name="Tsubouchi T."/>
            <person name="Morono Y."/>
            <person name="Uchiyama I."/>
            <person name="Ito T."/>
            <person name="Fujiyama A."/>
            <person name="Inagaki F."/>
            <person name="Takami H."/>
        </authorList>
    </citation>
    <scope>NUCLEOTIDE SEQUENCE</scope>
    <source>
        <strain evidence="2">Expedition CK06-06</strain>
    </source>
</reference>
<dbReference type="InterPro" id="IPR013783">
    <property type="entry name" value="Ig-like_fold"/>
</dbReference>